<organism evidence="12 13">
    <name type="scientific">Meganyctiphanes norvegica</name>
    <name type="common">Northern krill</name>
    <name type="synonym">Thysanopoda norvegica</name>
    <dbReference type="NCBI Taxonomy" id="48144"/>
    <lineage>
        <taxon>Eukaryota</taxon>
        <taxon>Metazoa</taxon>
        <taxon>Ecdysozoa</taxon>
        <taxon>Arthropoda</taxon>
        <taxon>Crustacea</taxon>
        <taxon>Multicrustacea</taxon>
        <taxon>Malacostraca</taxon>
        <taxon>Eumalacostraca</taxon>
        <taxon>Eucarida</taxon>
        <taxon>Euphausiacea</taxon>
        <taxon>Euphausiidae</taxon>
        <taxon>Meganyctiphanes</taxon>
    </lineage>
</organism>
<keyword evidence="5" id="KW-0223">Dioxygenase</keyword>
<dbReference type="AlphaFoldDB" id="A0AAV2RCT5"/>
<dbReference type="PANTHER" id="PTHR12117:SF0">
    <property type="entry name" value="PROLYL 3-HYDROXYLASE OGFOD1"/>
    <property type="match status" value="1"/>
</dbReference>
<dbReference type="InterPro" id="IPR019601">
    <property type="entry name" value="Oxoglutarate/Fe-dep_Oase_C"/>
</dbReference>
<dbReference type="InterPro" id="IPR039558">
    <property type="entry name" value="TPA1/OFD1_N"/>
</dbReference>
<feature type="non-terminal residue" evidence="12">
    <location>
        <position position="645"/>
    </location>
</feature>
<comment type="cofactor">
    <cofactor evidence="1">
        <name>L-ascorbate</name>
        <dbReference type="ChEBI" id="CHEBI:38290"/>
    </cofactor>
</comment>
<feature type="compositionally biased region" description="Basic and acidic residues" evidence="10">
    <location>
        <begin position="42"/>
        <end position="58"/>
    </location>
</feature>
<sequence>KIKRMKNLPMAALDSETVTVVKRKVKTKKKKVKTERKKRKSKENTSLKGKSEPKDKKIQVLQKNENNSENVESMKIGNGHDIEEKVNEGKRSKEFESGHDFEVELPNKKQKSSFRKGNDVEKSGEVSTGTVLKKKKKKKNKNAEQNSELENIAQKKIVGIKDKMNAKIIQATLNTKYKEEKLKTALKKSWSSNGYPLKIDTCDEDSGIKLMKRLPPLYYAPIFFNFYNLIDSPSKRISMFYFIYLFQFKQTTDLKNASTPSLSALRNFLYGPFRKYLMNITGIELDNTVDMGSSLYEQTDVLLCHDDELEGRRIAYILYLVPPWDEKDGGTLDVFHTDKNGQPADIAKSFFPVWNSFAFFEVSPVSFHQVSEVLAKKKRLSINGWYHGSPVNRPPKFVELPRPVKSPCHIEQEDLYSWINHVYLDPWTQKEIKTKFQKDSQIELEQFLAEDKYEALLEAIKLKDLKWHYEGPANKRHYEVTKANKAGELVRECLKFLRSEAVFLIFSQLTGLRLHKLAPPDSEDEEEKSSEKEPSPCVSQEIRRVSHGSYTLVHDDDPVGSQYALDAMLFLGVSEKWTQALGGFTSYIARDEDEELLTVLPRSNSLSMVYRDKETLKFTKHVNTSVKDLLEEEQQFYEVNCTYYE</sequence>
<keyword evidence="4" id="KW-0847">Vitamin C</keyword>
<evidence type="ECO:0000256" key="2">
    <source>
        <dbReference type="ARBA" id="ARBA00007443"/>
    </source>
</evidence>
<feature type="compositionally biased region" description="Basic and acidic residues" evidence="10">
    <location>
        <begin position="78"/>
        <end position="107"/>
    </location>
</feature>
<dbReference type="GO" id="GO:0031543">
    <property type="term" value="F:peptidyl-proline dioxygenase activity"/>
    <property type="evidence" value="ECO:0007669"/>
    <property type="project" value="TreeGrafter"/>
</dbReference>
<dbReference type="Gene3D" id="2.60.120.620">
    <property type="entry name" value="q2cbj1_9rhob like domain"/>
    <property type="match status" value="2"/>
</dbReference>
<evidence type="ECO:0000259" key="11">
    <source>
        <dbReference type="PROSITE" id="PS51471"/>
    </source>
</evidence>
<keyword evidence="7" id="KW-0408">Iron</keyword>
<name>A0AAV2RCT5_MEGNR</name>
<dbReference type="GO" id="GO:0031418">
    <property type="term" value="F:L-ascorbic acid binding"/>
    <property type="evidence" value="ECO:0007669"/>
    <property type="project" value="UniProtKB-KW"/>
</dbReference>
<comment type="caution">
    <text evidence="12">The sequence shown here is derived from an EMBL/GenBank/DDBJ whole genome shotgun (WGS) entry which is preliminary data.</text>
</comment>
<keyword evidence="13" id="KW-1185">Reference proteome</keyword>
<dbReference type="GO" id="GO:0005737">
    <property type="term" value="C:cytoplasm"/>
    <property type="evidence" value="ECO:0007669"/>
    <property type="project" value="TreeGrafter"/>
</dbReference>
<dbReference type="GO" id="GO:0005506">
    <property type="term" value="F:iron ion binding"/>
    <property type="evidence" value="ECO:0007669"/>
    <property type="project" value="InterPro"/>
</dbReference>
<feature type="domain" description="Fe2OG dioxygenase" evidence="11">
    <location>
        <begin position="287"/>
        <end position="388"/>
    </location>
</feature>
<feature type="compositionally biased region" description="Polar residues" evidence="10">
    <location>
        <begin position="61"/>
        <end position="71"/>
    </location>
</feature>
<dbReference type="InterPro" id="IPR051842">
    <property type="entry name" value="uS12_prolyl_hydroxylase"/>
</dbReference>
<dbReference type="PROSITE" id="PS51471">
    <property type="entry name" value="FE2OG_OXY"/>
    <property type="match status" value="1"/>
</dbReference>
<evidence type="ECO:0000256" key="3">
    <source>
        <dbReference type="ARBA" id="ARBA00022723"/>
    </source>
</evidence>
<dbReference type="InterPro" id="IPR006620">
    <property type="entry name" value="Pro_4_hyd_alph"/>
</dbReference>
<dbReference type="SMART" id="SM00702">
    <property type="entry name" value="P4Hc"/>
    <property type="match status" value="1"/>
</dbReference>
<evidence type="ECO:0000256" key="5">
    <source>
        <dbReference type="ARBA" id="ARBA00022964"/>
    </source>
</evidence>
<evidence type="ECO:0000256" key="7">
    <source>
        <dbReference type="ARBA" id="ARBA00023004"/>
    </source>
</evidence>
<evidence type="ECO:0000256" key="6">
    <source>
        <dbReference type="ARBA" id="ARBA00023002"/>
    </source>
</evidence>
<evidence type="ECO:0000256" key="8">
    <source>
        <dbReference type="ARBA" id="ARBA00029938"/>
    </source>
</evidence>
<proteinExistence type="inferred from homology"/>
<evidence type="ECO:0000313" key="13">
    <source>
        <dbReference type="Proteomes" id="UP001497623"/>
    </source>
</evidence>
<feature type="region of interest" description="Disordered" evidence="10">
    <location>
        <begin position="518"/>
        <end position="540"/>
    </location>
</feature>
<keyword evidence="6" id="KW-0560">Oxidoreductase</keyword>
<keyword evidence="3" id="KW-0479">Metal-binding</keyword>
<protein>
    <recommendedName>
        <fullName evidence="8">uS12 prolyl 3-hydroxylase</fullName>
    </recommendedName>
</protein>
<dbReference type="EMBL" id="CAXKWB010018979">
    <property type="protein sequence ID" value="CAL4121599.1"/>
    <property type="molecule type" value="Genomic_DNA"/>
</dbReference>
<evidence type="ECO:0000256" key="10">
    <source>
        <dbReference type="SAM" id="MobiDB-lite"/>
    </source>
</evidence>
<comment type="similarity">
    <text evidence="2">Belongs to the TPA1 family.</text>
</comment>
<comment type="catalytic activity">
    <reaction evidence="9">
        <text>[ribosomal protein uS12]-L-proline + 2-oxoglutarate + O2 = [ribosomal protein uS12]-(3S)-3-hydroxy-L-proline + succinate + CO2</text>
        <dbReference type="Rhea" id="RHEA:54156"/>
        <dbReference type="Rhea" id="RHEA-COMP:13816"/>
        <dbReference type="Rhea" id="RHEA-COMP:13818"/>
        <dbReference type="ChEBI" id="CHEBI:15379"/>
        <dbReference type="ChEBI" id="CHEBI:16526"/>
        <dbReference type="ChEBI" id="CHEBI:16810"/>
        <dbReference type="ChEBI" id="CHEBI:30031"/>
        <dbReference type="ChEBI" id="CHEBI:50342"/>
        <dbReference type="ChEBI" id="CHEBI:85428"/>
    </reaction>
</comment>
<evidence type="ECO:0000256" key="9">
    <source>
        <dbReference type="ARBA" id="ARBA00047444"/>
    </source>
</evidence>
<dbReference type="Pfam" id="PF10637">
    <property type="entry name" value="Ofd1_CTDD"/>
    <property type="match status" value="1"/>
</dbReference>
<reference evidence="12 13" key="1">
    <citation type="submission" date="2024-05" db="EMBL/GenBank/DDBJ databases">
        <authorList>
            <person name="Wallberg A."/>
        </authorList>
    </citation>
    <scope>NUCLEOTIDE SEQUENCE [LARGE SCALE GENOMIC DNA]</scope>
</reference>
<feature type="non-terminal residue" evidence="12">
    <location>
        <position position="1"/>
    </location>
</feature>
<feature type="region of interest" description="Disordered" evidence="10">
    <location>
        <begin position="22"/>
        <end position="147"/>
    </location>
</feature>
<dbReference type="InterPro" id="IPR005123">
    <property type="entry name" value="Oxoglu/Fe-dep_dioxygenase_dom"/>
</dbReference>
<evidence type="ECO:0000256" key="1">
    <source>
        <dbReference type="ARBA" id="ARBA00001961"/>
    </source>
</evidence>
<dbReference type="GO" id="GO:0006449">
    <property type="term" value="P:regulation of translational termination"/>
    <property type="evidence" value="ECO:0007669"/>
    <property type="project" value="TreeGrafter"/>
</dbReference>
<evidence type="ECO:0000313" key="12">
    <source>
        <dbReference type="EMBL" id="CAL4121599.1"/>
    </source>
</evidence>
<gene>
    <name evidence="12" type="ORF">MNOR_LOCUS22488</name>
</gene>
<dbReference type="Proteomes" id="UP001497623">
    <property type="component" value="Unassembled WGS sequence"/>
</dbReference>
<dbReference type="Pfam" id="PF13661">
    <property type="entry name" value="2OG-FeII_Oxy_4"/>
    <property type="match status" value="1"/>
</dbReference>
<evidence type="ECO:0000256" key="4">
    <source>
        <dbReference type="ARBA" id="ARBA00022896"/>
    </source>
</evidence>
<accession>A0AAV2RCT5</accession>
<dbReference type="PANTHER" id="PTHR12117">
    <property type="entry name" value="HISTONE ACETYLTRANSFERASE COMPLEX"/>
    <property type="match status" value="1"/>
</dbReference>
<feature type="compositionally biased region" description="Basic residues" evidence="10">
    <location>
        <begin position="22"/>
        <end position="41"/>
    </location>
</feature>